<dbReference type="Pfam" id="PF00704">
    <property type="entry name" value="Glyco_hydro_18"/>
    <property type="match status" value="1"/>
</dbReference>
<reference evidence="7 8" key="1">
    <citation type="journal article" date="2008" name="Nature">
        <title>The Trichoplax genome and the nature of placozoans.</title>
        <authorList>
            <person name="Srivastava M."/>
            <person name="Begovic E."/>
            <person name="Chapman J."/>
            <person name="Putnam N.H."/>
            <person name="Hellsten U."/>
            <person name="Kawashima T."/>
            <person name="Kuo A."/>
            <person name="Mitros T."/>
            <person name="Salamov A."/>
            <person name="Carpenter M.L."/>
            <person name="Signorovitch A.Y."/>
            <person name="Moreno M.A."/>
            <person name="Kamm K."/>
            <person name="Grimwood J."/>
            <person name="Schmutz J."/>
            <person name="Shapiro H."/>
            <person name="Grigoriev I.V."/>
            <person name="Buss L.W."/>
            <person name="Schierwater B."/>
            <person name="Dellaporta S.L."/>
            <person name="Rokhsar D.S."/>
        </authorList>
    </citation>
    <scope>NUCLEOTIDE SEQUENCE [LARGE SCALE GENOMIC DNA]</scope>
    <source>
        <strain evidence="7 8">Grell-BS-1999</strain>
    </source>
</reference>
<dbReference type="GeneID" id="6753841"/>
<dbReference type="InParanoid" id="B3RWQ5"/>
<evidence type="ECO:0000256" key="2">
    <source>
        <dbReference type="ARBA" id="ARBA00023295"/>
    </source>
</evidence>
<dbReference type="InterPro" id="IPR011583">
    <property type="entry name" value="Chitinase_II/V-like_cat"/>
</dbReference>
<evidence type="ECO:0000256" key="5">
    <source>
        <dbReference type="SAM" id="SignalP"/>
    </source>
</evidence>
<feature type="signal peptide" evidence="5">
    <location>
        <begin position="1"/>
        <end position="22"/>
    </location>
</feature>
<dbReference type="RefSeq" id="XP_002113062.1">
    <property type="nucleotide sequence ID" value="XM_002113026.1"/>
</dbReference>
<proteinExistence type="inferred from homology"/>
<evidence type="ECO:0000259" key="6">
    <source>
        <dbReference type="PROSITE" id="PS51910"/>
    </source>
</evidence>
<keyword evidence="8" id="KW-1185">Reference proteome</keyword>
<keyword evidence="5" id="KW-0732">Signal</keyword>
<dbReference type="PANTHER" id="PTHR46290">
    <property type="entry name" value="DI-N-ACETYLCHITOBIASE"/>
    <property type="match status" value="1"/>
</dbReference>
<dbReference type="SUPFAM" id="SSF51445">
    <property type="entry name" value="(Trans)glycosidases"/>
    <property type="match status" value="1"/>
</dbReference>
<dbReference type="CTD" id="6753841"/>
<dbReference type="GO" id="GO:0009313">
    <property type="term" value="P:oligosaccharide catabolic process"/>
    <property type="evidence" value="ECO:0000318"/>
    <property type="project" value="GO_Central"/>
</dbReference>
<dbReference type="HOGENOM" id="CLU_061189_1_0_1"/>
<accession>B3RWQ5</accession>
<evidence type="ECO:0000256" key="3">
    <source>
        <dbReference type="RuleBase" id="RU000489"/>
    </source>
</evidence>
<evidence type="ECO:0000313" key="7">
    <source>
        <dbReference type="EMBL" id="EDV25172.1"/>
    </source>
</evidence>
<dbReference type="PROSITE" id="PS01095">
    <property type="entry name" value="GH18_1"/>
    <property type="match status" value="1"/>
</dbReference>
<dbReference type="PROSITE" id="PS51910">
    <property type="entry name" value="GH18_2"/>
    <property type="match status" value="1"/>
</dbReference>
<protein>
    <recommendedName>
        <fullName evidence="6">GH18 domain-containing protein</fullName>
    </recommendedName>
</protein>
<dbReference type="Gene3D" id="3.20.20.80">
    <property type="entry name" value="Glycosidases"/>
    <property type="match status" value="1"/>
</dbReference>
<dbReference type="EMBL" id="DS985245">
    <property type="protein sequence ID" value="EDV25172.1"/>
    <property type="molecule type" value="Genomic_DNA"/>
</dbReference>
<dbReference type="Proteomes" id="UP000009022">
    <property type="component" value="Unassembled WGS sequence"/>
</dbReference>
<dbReference type="GO" id="GO:0004568">
    <property type="term" value="F:chitinase activity"/>
    <property type="evidence" value="ECO:0007669"/>
    <property type="project" value="UniProtKB-ARBA"/>
</dbReference>
<dbReference type="PhylomeDB" id="B3RWQ5"/>
<sequence length="374" mass="42610">MAYQSTTFLIACFLNWLIQIHGIDQCPCHTPSLCKPVQIGPRSEVVAFSVYRGLWKYYDWTHLTTIALFEEQLPNIDPNLLCYAHSHHVRLVPKASFPVQQLTNKTHIDQWIKDKVKMIKTKFLDGINFDIEQSIPIISPEANDLIKFVNQTTTAIHSAFPGSLVTFDASYWPQCTIGHCYKNVAISKIVDFVITMNYDEEGSLIASANSPFRNTVYSIHAYKKAGAQMSKIVTAQPWYGYNYRCLGILIDDICHGLITRRNVKWNIQGNDDSSKSSIEYGEIEKYLNSNKTSGSKWSNSSQSPYFNYKDAKGAIHQVWYDNPKSLSIKYSYAIKSGIRGIGMWSTDFPNYVQYPKESAAMWKCIDTVLKNSKP</sequence>
<dbReference type="AlphaFoldDB" id="B3RWQ5"/>
<dbReference type="GO" id="GO:0008061">
    <property type="term" value="F:chitin binding"/>
    <property type="evidence" value="ECO:0007669"/>
    <property type="project" value="InterPro"/>
</dbReference>
<dbReference type="Gene3D" id="3.10.50.10">
    <property type="match status" value="1"/>
</dbReference>
<dbReference type="SMART" id="SM00636">
    <property type="entry name" value="Glyco_18"/>
    <property type="match status" value="1"/>
</dbReference>
<dbReference type="InterPro" id="IPR017853">
    <property type="entry name" value="GH"/>
</dbReference>
<gene>
    <name evidence="7" type="ORF">TRIADDRAFT_25812</name>
</gene>
<evidence type="ECO:0000256" key="1">
    <source>
        <dbReference type="ARBA" id="ARBA00022801"/>
    </source>
</evidence>
<feature type="chain" id="PRO_5002797014" description="GH18 domain-containing protein" evidence="5">
    <location>
        <begin position="23"/>
        <end position="374"/>
    </location>
</feature>
<dbReference type="InterPro" id="IPR029070">
    <property type="entry name" value="Chitinase_insertion_sf"/>
</dbReference>
<evidence type="ECO:0000256" key="4">
    <source>
        <dbReference type="RuleBase" id="RU004453"/>
    </source>
</evidence>
<dbReference type="OrthoDB" id="73875at2759"/>
<dbReference type="OMA" id="PRIMCHA"/>
<dbReference type="InterPro" id="IPR001223">
    <property type="entry name" value="Glyco_hydro18_cat"/>
</dbReference>
<dbReference type="PANTHER" id="PTHR46290:SF1">
    <property type="entry name" value="DI-N-ACETYLCHITOBIASE"/>
    <property type="match status" value="1"/>
</dbReference>
<dbReference type="GO" id="GO:0006032">
    <property type="term" value="P:chitin catabolic process"/>
    <property type="evidence" value="ECO:0007669"/>
    <property type="project" value="UniProtKB-ARBA"/>
</dbReference>
<dbReference type="InterPro" id="IPR001579">
    <property type="entry name" value="Glyco_hydro_18_chit_AS"/>
</dbReference>
<dbReference type="STRING" id="10228.B3RWQ5"/>
<feature type="domain" description="GH18" evidence="6">
    <location>
        <begin position="1"/>
        <end position="372"/>
    </location>
</feature>
<dbReference type="KEGG" id="tad:TRIADDRAFT_25812"/>
<evidence type="ECO:0000313" key="8">
    <source>
        <dbReference type="Proteomes" id="UP000009022"/>
    </source>
</evidence>
<name>B3RWQ5_TRIAD</name>
<comment type="similarity">
    <text evidence="4">Belongs to the glycosyl hydrolase 18 family.</text>
</comment>
<dbReference type="InterPro" id="IPR051887">
    <property type="entry name" value="GH18_Domain-Containing"/>
</dbReference>
<organism evidence="7 8">
    <name type="scientific">Trichoplax adhaerens</name>
    <name type="common">Trichoplax reptans</name>
    <dbReference type="NCBI Taxonomy" id="10228"/>
    <lineage>
        <taxon>Eukaryota</taxon>
        <taxon>Metazoa</taxon>
        <taxon>Placozoa</taxon>
        <taxon>Uniplacotomia</taxon>
        <taxon>Trichoplacea</taxon>
        <taxon>Trichoplacidae</taxon>
        <taxon>Trichoplax</taxon>
    </lineage>
</organism>
<keyword evidence="1 3" id="KW-0378">Hydrolase</keyword>
<keyword evidence="2 3" id="KW-0326">Glycosidase</keyword>
<dbReference type="eggNOG" id="KOG2806">
    <property type="taxonomic scope" value="Eukaryota"/>
</dbReference>